<evidence type="ECO:0000313" key="4">
    <source>
        <dbReference type="EMBL" id="KAK7256288.1"/>
    </source>
</evidence>
<comment type="similarity">
    <text evidence="1">Belongs to the mTERF family.</text>
</comment>
<dbReference type="Proteomes" id="UP001372338">
    <property type="component" value="Unassembled WGS sequence"/>
</dbReference>
<evidence type="ECO:0008006" key="6">
    <source>
        <dbReference type="Google" id="ProtNLM"/>
    </source>
</evidence>
<dbReference type="Pfam" id="PF02536">
    <property type="entry name" value="mTERF"/>
    <property type="match status" value="1"/>
</dbReference>
<keyword evidence="2" id="KW-0804">Transcription</keyword>
<dbReference type="SMART" id="SM00733">
    <property type="entry name" value="Mterf"/>
    <property type="match status" value="5"/>
</dbReference>
<evidence type="ECO:0000313" key="5">
    <source>
        <dbReference type="Proteomes" id="UP001372338"/>
    </source>
</evidence>
<proteinExistence type="inferred from homology"/>
<organism evidence="4 5">
    <name type="scientific">Crotalaria pallida</name>
    <name type="common">Smooth rattlebox</name>
    <name type="synonym">Crotalaria striata</name>
    <dbReference type="NCBI Taxonomy" id="3830"/>
    <lineage>
        <taxon>Eukaryota</taxon>
        <taxon>Viridiplantae</taxon>
        <taxon>Streptophyta</taxon>
        <taxon>Embryophyta</taxon>
        <taxon>Tracheophyta</taxon>
        <taxon>Spermatophyta</taxon>
        <taxon>Magnoliopsida</taxon>
        <taxon>eudicotyledons</taxon>
        <taxon>Gunneridae</taxon>
        <taxon>Pentapetalae</taxon>
        <taxon>rosids</taxon>
        <taxon>fabids</taxon>
        <taxon>Fabales</taxon>
        <taxon>Fabaceae</taxon>
        <taxon>Papilionoideae</taxon>
        <taxon>50 kb inversion clade</taxon>
        <taxon>genistoids sensu lato</taxon>
        <taxon>core genistoids</taxon>
        <taxon>Crotalarieae</taxon>
        <taxon>Crotalaria</taxon>
    </lineage>
</organism>
<dbReference type="PANTHER" id="PTHR13068:SF139">
    <property type="entry name" value="TRANSCRIPTION TERMINATION FACTOR MTEF1, CHLOROPLASTIC"/>
    <property type="match status" value="1"/>
</dbReference>
<gene>
    <name evidence="4" type="ORF">RIF29_29729</name>
</gene>
<reference evidence="4 5" key="1">
    <citation type="submission" date="2024-01" db="EMBL/GenBank/DDBJ databases">
        <title>The genomes of 5 underutilized Papilionoideae crops provide insights into root nodulation and disease resistanc.</title>
        <authorList>
            <person name="Yuan L."/>
        </authorList>
    </citation>
    <scope>NUCLEOTIDE SEQUENCE [LARGE SCALE GENOMIC DNA]</scope>
    <source>
        <strain evidence="4">ZHUSHIDOU_FW_LH</strain>
        <tissue evidence="4">Leaf</tissue>
    </source>
</reference>
<dbReference type="InterPro" id="IPR003690">
    <property type="entry name" value="MTERF"/>
</dbReference>
<dbReference type="PANTHER" id="PTHR13068">
    <property type="entry name" value="CGI-12 PROTEIN-RELATED"/>
    <property type="match status" value="1"/>
</dbReference>
<protein>
    <recommendedName>
        <fullName evidence="6">Transcription termination factor MTEF1, chloroplastic</fullName>
    </recommendedName>
</protein>
<dbReference type="GO" id="GO:0003676">
    <property type="term" value="F:nucleic acid binding"/>
    <property type="evidence" value="ECO:0007669"/>
    <property type="project" value="InterPro"/>
</dbReference>
<evidence type="ECO:0000256" key="1">
    <source>
        <dbReference type="ARBA" id="ARBA00007692"/>
    </source>
</evidence>
<keyword evidence="5" id="KW-1185">Reference proteome</keyword>
<dbReference type="Gene3D" id="1.25.70.10">
    <property type="entry name" value="Transcription termination factor 3, mitochondrial"/>
    <property type="match status" value="1"/>
</dbReference>
<keyword evidence="2" id="KW-0806">Transcription termination</keyword>
<evidence type="ECO:0000256" key="2">
    <source>
        <dbReference type="ARBA" id="ARBA00022472"/>
    </source>
</evidence>
<sequence>MVLHSLHLPTLSYSYYSSPSHSRYIKFRTTYRENVRYLKTLTIIDPKTNPNNLPLPDAVNHILTTVNFLKSKSFTEPDFPRLHSLCPQLFSHFVDPTDISPAFDFLNDDLLATADQSRALILICPTLLFSDVELCLKPTLRFLQQVGVRNLNVPTNQNAHLLNTRVEKLRAKMRFLQERGFSYEEAANACQRLPAIFGYGVESNLEPKFRYLVKEMKREVDELKKFPQYFGFSLEKRIVPRHLHLKERGVRIPLNRMLMWGDEKFYAKWK</sequence>
<evidence type="ECO:0000256" key="3">
    <source>
        <dbReference type="ARBA" id="ARBA00022946"/>
    </source>
</evidence>
<dbReference type="InterPro" id="IPR038538">
    <property type="entry name" value="MTERF_sf"/>
</dbReference>
<dbReference type="EMBL" id="JAYWIO010000006">
    <property type="protein sequence ID" value="KAK7256288.1"/>
    <property type="molecule type" value="Genomic_DNA"/>
</dbReference>
<keyword evidence="2" id="KW-0805">Transcription regulation</keyword>
<dbReference type="AlphaFoldDB" id="A0AAN9EFH3"/>
<comment type="caution">
    <text evidence="4">The sequence shown here is derived from an EMBL/GenBank/DDBJ whole genome shotgun (WGS) entry which is preliminary data.</text>
</comment>
<accession>A0AAN9EFH3</accession>
<keyword evidence="3" id="KW-0809">Transit peptide</keyword>
<dbReference type="GO" id="GO:0006353">
    <property type="term" value="P:DNA-templated transcription termination"/>
    <property type="evidence" value="ECO:0007669"/>
    <property type="project" value="UniProtKB-KW"/>
</dbReference>
<name>A0AAN9EFH3_CROPI</name>